<feature type="region of interest" description="Disordered" evidence="1">
    <location>
        <begin position="42"/>
        <end position="141"/>
    </location>
</feature>
<dbReference type="Proteomes" id="UP000815325">
    <property type="component" value="Unassembled WGS sequence"/>
</dbReference>
<sequence length="141" mass="14794">MHIQERKVRRASRHELLRCLHGADAEGMARFLAAKARRSAAATDTGCFHASGSNQQGGGPANSWQQGGGATTSTTTTPHNIIFEKIKSPLGDSSWADHTHAPRGASAATAAEAKRHPSSRGSGQQRAGVGSRAGRSDAWRA</sequence>
<evidence type="ECO:0000313" key="3">
    <source>
        <dbReference type="Proteomes" id="UP000815325"/>
    </source>
</evidence>
<proteinExistence type="predicted"/>
<accession>A0ABQ7G5W5</accession>
<name>A0ABQ7G5W5_DUNSA</name>
<gene>
    <name evidence="2" type="ORF">DUNSADRAFT_15213</name>
</gene>
<evidence type="ECO:0008006" key="4">
    <source>
        <dbReference type="Google" id="ProtNLM"/>
    </source>
</evidence>
<feature type="non-terminal residue" evidence="2">
    <location>
        <position position="141"/>
    </location>
</feature>
<protein>
    <recommendedName>
        <fullName evidence="4">Encoded protein</fullName>
    </recommendedName>
</protein>
<keyword evidence="3" id="KW-1185">Reference proteome</keyword>
<organism evidence="2 3">
    <name type="scientific">Dunaliella salina</name>
    <name type="common">Green alga</name>
    <name type="synonym">Protococcus salinus</name>
    <dbReference type="NCBI Taxonomy" id="3046"/>
    <lineage>
        <taxon>Eukaryota</taxon>
        <taxon>Viridiplantae</taxon>
        <taxon>Chlorophyta</taxon>
        <taxon>core chlorophytes</taxon>
        <taxon>Chlorophyceae</taxon>
        <taxon>CS clade</taxon>
        <taxon>Chlamydomonadales</taxon>
        <taxon>Dunaliellaceae</taxon>
        <taxon>Dunaliella</taxon>
    </lineage>
</organism>
<evidence type="ECO:0000313" key="2">
    <source>
        <dbReference type="EMBL" id="KAF5829977.1"/>
    </source>
</evidence>
<reference evidence="2" key="1">
    <citation type="submission" date="2017-08" db="EMBL/GenBank/DDBJ databases">
        <authorList>
            <person name="Polle J.E."/>
            <person name="Barry K."/>
            <person name="Cushman J."/>
            <person name="Schmutz J."/>
            <person name="Tran D."/>
            <person name="Hathwaick L.T."/>
            <person name="Yim W.C."/>
            <person name="Jenkins J."/>
            <person name="Mckie-Krisberg Z.M."/>
            <person name="Prochnik S."/>
            <person name="Lindquist E."/>
            <person name="Dockter R.B."/>
            <person name="Adam C."/>
            <person name="Molina H."/>
            <person name="Bunkerborg J."/>
            <person name="Jin E."/>
            <person name="Buchheim M."/>
            <person name="Magnuson J."/>
        </authorList>
    </citation>
    <scope>NUCLEOTIDE SEQUENCE</scope>
    <source>
        <strain evidence="2">CCAP 19/18</strain>
    </source>
</reference>
<dbReference type="EMBL" id="MU070094">
    <property type="protein sequence ID" value="KAF5829977.1"/>
    <property type="molecule type" value="Genomic_DNA"/>
</dbReference>
<feature type="compositionally biased region" description="Gly residues" evidence="1">
    <location>
        <begin position="55"/>
        <end position="70"/>
    </location>
</feature>
<comment type="caution">
    <text evidence="2">The sequence shown here is derived from an EMBL/GenBank/DDBJ whole genome shotgun (WGS) entry which is preliminary data.</text>
</comment>
<evidence type="ECO:0000256" key="1">
    <source>
        <dbReference type="SAM" id="MobiDB-lite"/>
    </source>
</evidence>